<accession>A0A6S6S5N7</accession>
<proteinExistence type="inferred from homology"/>
<dbReference type="GO" id="GO:0003677">
    <property type="term" value="F:DNA binding"/>
    <property type="evidence" value="ECO:0007669"/>
    <property type="project" value="InterPro"/>
</dbReference>
<dbReference type="PANTHER" id="PTHR33988:SF2">
    <property type="entry name" value="ENDORIBONUCLEASE MAZF"/>
    <property type="match status" value="1"/>
</dbReference>
<keyword evidence="1" id="KW-0378">Hydrolase</keyword>
<dbReference type="Gene3D" id="2.30.30.110">
    <property type="match status" value="1"/>
</dbReference>
<dbReference type="Pfam" id="PF02452">
    <property type="entry name" value="PemK_toxin"/>
    <property type="match status" value="1"/>
</dbReference>
<dbReference type="InterPro" id="IPR011067">
    <property type="entry name" value="Plasmid_toxin/cell-grow_inhib"/>
</dbReference>
<dbReference type="InterPro" id="IPR003477">
    <property type="entry name" value="PemK-like"/>
</dbReference>
<dbReference type="EMBL" id="CACVAP010000022">
    <property type="protein sequence ID" value="CAA6799604.1"/>
    <property type="molecule type" value="Genomic_DNA"/>
</dbReference>
<comment type="similarity">
    <text evidence="1">Belongs to the PemK/MazF family.</text>
</comment>
<dbReference type="GO" id="GO:0016075">
    <property type="term" value="P:rRNA catabolic process"/>
    <property type="evidence" value="ECO:0007669"/>
    <property type="project" value="TreeGrafter"/>
</dbReference>
<dbReference type="SUPFAM" id="SSF50118">
    <property type="entry name" value="Cell growth inhibitor/plasmid maintenance toxic component"/>
    <property type="match status" value="1"/>
</dbReference>
<sequence>MTALRSEIWLANLNPSKKSNEIGKTRSVLIFQNDELNRSSYPTTVILPLTTSLIDNAKPLRFRVNKREKLEKDSDILIAHIRSIDNIRLIEKVVTLNEDEMIEVKELLDEVLLNY</sequence>
<protein>
    <recommendedName>
        <fullName evidence="1">mRNA interferase</fullName>
        <ecNumber evidence="1">3.1.-.-</ecNumber>
    </recommendedName>
</protein>
<dbReference type="GO" id="GO:0006402">
    <property type="term" value="P:mRNA catabolic process"/>
    <property type="evidence" value="ECO:0007669"/>
    <property type="project" value="TreeGrafter"/>
</dbReference>
<dbReference type="PANTHER" id="PTHR33988">
    <property type="entry name" value="ENDORIBONUCLEASE MAZF-RELATED"/>
    <property type="match status" value="1"/>
</dbReference>
<gene>
    <name evidence="2" type="ORF">HELGO_WM11693</name>
</gene>
<evidence type="ECO:0000256" key="1">
    <source>
        <dbReference type="PIRNR" id="PIRNR033490"/>
    </source>
</evidence>
<organism evidence="2">
    <name type="scientific">uncultured Sulfurovum sp</name>
    <dbReference type="NCBI Taxonomy" id="269237"/>
    <lineage>
        <taxon>Bacteria</taxon>
        <taxon>Pseudomonadati</taxon>
        <taxon>Campylobacterota</taxon>
        <taxon>Epsilonproteobacteria</taxon>
        <taxon>Campylobacterales</taxon>
        <taxon>Sulfurovaceae</taxon>
        <taxon>Sulfurovum</taxon>
        <taxon>environmental samples</taxon>
    </lineage>
</organism>
<evidence type="ECO:0000313" key="2">
    <source>
        <dbReference type="EMBL" id="CAA6799604.1"/>
    </source>
</evidence>
<reference evidence="2" key="1">
    <citation type="submission" date="2020-01" db="EMBL/GenBank/DDBJ databases">
        <authorList>
            <person name="Meier V. D."/>
            <person name="Meier V D."/>
        </authorList>
    </citation>
    <scope>NUCLEOTIDE SEQUENCE</scope>
    <source>
        <strain evidence="2">HLG_WM_MAG_06</strain>
    </source>
</reference>
<dbReference type="PIRSF" id="PIRSF033490">
    <property type="entry name" value="MazF"/>
    <property type="match status" value="1"/>
</dbReference>
<comment type="function">
    <text evidence="1">Toxic component of a type II toxin-antitoxin (TA) system.</text>
</comment>
<dbReference type="GO" id="GO:0016787">
    <property type="term" value="F:hydrolase activity"/>
    <property type="evidence" value="ECO:0007669"/>
    <property type="project" value="UniProtKB-KW"/>
</dbReference>
<dbReference type="AlphaFoldDB" id="A0A6S6S5N7"/>
<keyword evidence="1" id="KW-0540">Nuclease</keyword>
<keyword evidence="1" id="KW-0255">Endonuclease</keyword>
<name>A0A6S6S5N7_9BACT</name>
<dbReference type="GO" id="GO:0004521">
    <property type="term" value="F:RNA endonuclease activity"/>
    <property type="evidence" value="ECO:0007669"/>
    <property type="project" value="TreeGrafter"/>
</dbReference>
<dbReference type="EC" id="3.1.-.-" evidence="1"/>